<reference evidence="2 3" key="1">
    <citation type="journal article" date="2020" name="Mol. Biol. Evol.">
        <title>Interspecific Gene Flow and the Evolution of Specialization in Black and White Rhinoceros.</title>
        <authorList>
            <person name="Moodley Y."/>
            <person name="Westbury M.V."/>
            <person name="Russo I.M."/>
            <person name="Gopalakrishnan S."/>
            <person name="Rakotoarivelo A."/>
            <person name="Olsen R.A."/>
            <person name="Prost S."/>
            <person name="Tunstall T."/>
            <person name="Ryder O.A."/>
            <person name="Dalen L."/>
            <person name="Bruford M.W."/>
        </authorList>
    </citation>
    <scope>NUCLEOTIDE SEQUENCE [LARGE SCALE GENOMIC DNA]</scope>
    <source>
        <strain evidence="2">SBR-YM</strain>
        <tissue evidence="2">Skin</tissue>
    </source>
</reference>
<feature type="region of interest" description="Disordered" evidence="1">
    <location>
        <begin position="362"/>
        <end position="387"/>
    </location>
</feature>
<feature type="region of interest" description="Disordered" evidence="1">
    <location>
        <begin position="658"/>
        <end position="736"/>
    </location>
</feature>
<organism evidence="2 3">
    <name type="scientific">Diceros bicornis minor</name>
    <name type="common">South-central black rhinoceros</name>
    <dbReference type="NCBI Taxonomy" id="77932"/>
    <lineage>
        <taxon>Eukaryota</taxon>
        <taxon>Metazoa</taxon>
        <taxon>Chordata</taxon>
        <taxon>Craniata</taxon>
        <taxon>Vertebrata</taxon>
        <taxon>Euteleostomi</taxon>
        <taxon>Mammalia</taxon>
        <taxon>Eutheria</taxon>
        <taxon>Laurasiatheria</taxon>
        <taxon>Perissodactyla</taxon>
        <taxon>Rhinocerotidae</taxon>
        <taxon>Diceros</taxon>
    </lineage>
</organism>
<name>A0A7J7FDW1_DICBM</name>
<evidence type="ECO:0000256" key="1">
    <source>
        <dbReference type="SAM" id="MobiDB-lite"/>
    </source>
</evidence>
<feature type="compositionally biased region" description="Basic and acidic residues" evidence="1">
    <location>
        <begin position="726"/>
        <end position="736"/>
    </location>
</feature>
<protein>
    <submittedName>
        <fullName evidence="2">Uncharacterized protein</fullName>
    </submittedName>
</protein>
<comment type="caution">
    <text evidence="2">The sequence shown here is derived from an EMBL/GenBank/DDBJ whole genome shotgun (WGS) entry which is preliminary data.</text>
</comment>
<dbReference type="AlphaFoldDB" id="A0A7J7FDW1"/>
<evidence type="ECO:0000313" key="3">
    <source>
        <dbReference type="Proteomes" id="UP000551758"/>
    </source>
</evidence>
<feature type="compositionally biased region" description="Low complexity" evidence="1">
    <location>
        <begin position="688"/>
        <end position="703"/>
    </location>
</feature>
<proteinExistence type="predicted"/>
<dbReference type="Proteomes" id="UP000551758">
    <property type="component" value="Unassembled WGS sequence"/>
</dbReference>
<accession>A0A7J7FDW1</accession>
<sequence>MAKSQLHLFLVVFSSNRLFYKTVYLLSALSHSTTSEEFPSWHHLLLTEGCRREDVTYFGCGGEGVFQLLHVTLFTATTVLFLVTQRLNVEAWGADVKTIRLGQSTRWSFEIHPKRAERDVEVTGWGRGGHREEGSQRGCDKGENTSRVSKLGIGEVGAPAAWSALETKEGINSSTIKPLRSGQTFWKDPPTRQEDGRQLLITHIDKSTQRGPVGQLPVLPVRDITPFPATSFSTKLWMKIKSVWVFFLAICKSGAQFPEQKERSDKGCQNTVSHNPMAAYANNTAALILRSSHTSAHSPLSPANIFCMYIPFKAAVIIFLFPPEFFKPHCIGKPQQMGPELNLGYQKKTACFFDHQRSWESTQDHQGVADNDDEDRDHKGKDEDTDLHEEVPPGVIIIWELQGALDDIHVWSRTMKPESHHLSVTYTMLQNKTIADMPTDEDRSQIQILMIFAFKGVRKSKALTGWHTAMYRSTLIMVKKTDLAKTQTRLMLDKEQHMKISTLTRLNLREAKVFYSQGKVSRKLIPRETSEEDESVKETKEKSRGCGRKSRTGSCCRNLNLIEKGVVENGPLLITDRIPVKCNKQLRKPRAPSYKHKCGKNRSHFTYQKISVVETHDEHHGVDRRDDDRDGRGDVRGLQRRVLGARAAVAVLLGPAREPAAAVGKQAGARGAGGARRPAEDLNRGLHGRAAAAGERGQAAPAGLRERENWLHPERQTLPTPAPERGGLRRWEPRPR</sequence>
<feature type="region of interest" description="Disordered" evidence="1">
    <location>
        <begin position="526"/>
        <end position="549"/>
    </location>
</feature>
<feature type="compositionally biased region" description="Basic and acidic residues" evidence="1">
    <location>
        <begin position="704"/>
        <end position="715"/>
    </location>
</feature>
<feature type="compositionally biased region" description="Basic and acidic residues" evidence="1">
    <location>
        <begin position="129"/>
        <end position="144"/>
    </location>
</feature>
<gene>
    <name evidence="2" type="ORF">HPG69_011382</name>
</gene>
<feature type="compositionally biased region" description="Low complexity" evidence="1">
    <location>
        <begin position="658"/>
        <end position="669"/>
    </location>
</feature>
<feature type="region of interest" description="Disordered" evidence="1">
    <location>
        <begin position="125"/>
        <end position="146"/>
    </location>
</feature>
<dbReference type="EMBL" id="JACDTQ010000773">
    <property type="protein sequence ID" value="KAF5926253.1"/>
    <property type="molecule type" value="Genomic_DNA"/>
</dbReference>
<keyword evidence="3" id="KW-1185">Reference proteome</keyword>
<evidence type="ECO:0000313" key="2">
    <source>
        <dbReference type="EMBL" id="KAF5926253.1"/>
    </source>
</evidence>